<protein>
    <submittedName>
        <fullName evidence="2">Uncharacterized protein</fullName>
    </submittedName>
</protein>
<feature type="coiled-coil region" evidence="1">
    <location>
        <begin position="2"/>
        <end position="29"/>
    </location>
</feature>
<evidence type="ECO:0000313" key="2">
    <source>
        <dbReference type="EMBL" id="CAA9427846.1"/>
    </source>
</evidence>
<sequence>MNDATVRRLRELEESYAEAVNEAVAENRDDRIRDLVDAYPDAALAVLADDAA</sequence>
<dbReference type="EMBL" id="CADCUS010000447">
    <property type="protein sequence ID" value="CAA9427846.1"/>
    <property type="molecule type" value="Genomic_DNA"/>
</dbReference>
<accession>A0A6J4PWQ8</accession>
<reference evidence="2" key="1">
    <citation type="submission" date="2020-02" db="EMBL/GenBank/DDBJ databases">
        <authorList>
            <person name="Meier V. D."/>
        </authorList>
    </citation>
    <scope>NUCLEOTIDE SEQUENCE</scope>
    <source>
        <strain evidence="2">AVDCRST_MAG66</strain>
    </source>
</reference>
<keyword evidence="1" id="KW-0175">Coiled coil</keyword>
<gene>
    <name evidence="2" type="ORF">AVDCRST_MAG66-3062</name>
</gene>
<dbReference type="AlphaFoldDB" id="A0A6J4PWQ8"/>
<evidence type="ECO:0000256" key="1">
    <source>
        <dbReference type="SAM" id="Coils"/>
    </source>
</evidence>
<proteinExistence type="predicted"/>
<organism evidence="2">
    <name type="scientific">uncultured Pseudonocardia sp</name>
    <dbReference type="NCBI Taxonomy" id="211455"/>
    <lineage>
        <taxon>Bacteria</taxon>
        <taxon>Bacillati</taxon>
        <taxon>Actinomycetota</taxon>
        <taxon>Actinomycetes</taxon>
        <taxon>Pseudonocardiales</taxon>
        <taxon>Pseudonocardiaceae</taxon>
        <taxon>Pseudonocardia</taxon>
        <taxon>environmental samples</taxon>
    </lineage>
</organism>
<name>A0A6J4PWQ8_9PSEU</name>